<dbReference type="Pfam" id="PF02142">
    <property type="entry name" value="MGS"/>
    <property type="match status" value="1"/>
</dbReference>
<comment type="caution">
    <text evidence="6">The sequence shown here is derived from an EMBL/GenBank/DDBJ whole genome shotgun (WGS) entry which is preliminary data.</text>
</comment>
<feature type="domain" description="MGS-like" evidence="5">
    <location>
        <begin position="1"/>
        <end position="145"/>
    </location>
</feature>
<keyword evidence="3" id="KW-0378">Hydrolase</keyword>
<evidence type="ECO:0000313" key="7">
    <source>
        <dbReference type="Proteomes" id="UP000703661"/>
    </source>
</evidence>
<dbReference type="PROSITE" id="PS51855">
    <property type="entry name" value="MGS"/>
    <property type="match status" value="1"/>
</dbReference>
<dbReference type="FunFam" id="3.40.50.1380:FF:000001">
    <property type="entry name" value="Bifunctional purine biosynthesis protein PurH"/>
    <property type="match status" value="1"/>
</dbReference>
<dbReference type="InterPro" id="IPR002695">
    <property type="entry name" value="PurH-like"/>
</dbReference>
<evidence type="ECO:0000256" key="1">
    <source>
        <dbReference type="ARBA" id="ARBA00022679"/>
    </source>
</evidence>
<dbReference type="GO" id="GO:0004643">
    <property type="term" value="F:phosphoribosylaminoimidazolecarboxamide formyltransferase activity"/>
    <property type="evidence" value="ECO:0007669"/>
    <property type="project" value="InterPro"/>
</dbReference>
<organism evidence="6 7">
    <name type="scientific">Entomortierella chlamydospora</name>
    <dbReference type="NCBI Taxonomy" id="101097"/>
    <lineage>
        <taxon>Eukaryota</taxon>
        <taxon>Fungi</taxon>
        <taxon>Fungi incertae sedis</taxon>
        <taxon>Mucoromycota</taxon>
        <taxon>Mortierellomycotina</taxon>
        <taxon>Mortierellomycetes</taxon>
        <taxon>Mortierellales</taxon>
        <taxon>Mortierellaceae</taxon>
        <taxon>Entomortierella</taxon>
    </lineage>
</organism>
<dbReference type="EMBL" id="JAAAID010000170">
    <property type="protein sequence ID" value="KAG0021248.1"/>
    <property type="molecule type" value="Genomic_DNA"/>
</dbReference>
<accession>A0A9P6N111</accession>
<evidence type="ECO:0000259" key="5">
    <source>
        <dbReference type="PROSITE" id="PS51855"/>
    </source>
</evidence>
<dbReference type="GO" id="GO:0005829">
    <property type="term" value="C:cytosol"/>
    <property type="evidence" value="ECO:0007669"/>
    <property type="project" value="TreeGrafter"/>
</dbReference>
<dbReference type="SMART" id="SM00851">
    <property type="entry name" value="MGS"/>
    <property type="match status" value="1"/>
</dbReference>
<dbReference type="PANTHER" id="PTHR11692:SF0">
    <property type="entry name" value="BIFUNCTIONAL PURINE BIOSYNTHESIS PROTEIN ATIC"/>
    <property type="match status" value="1"/>
</dbReference>
<dbReference type="GO" id="GO:0006189">
    <property type="term" value="P:'de novo' IMP biosynthetic process"/>
    <property type="evidence" value="ECO:0007669"/>
    <property type="project" value="TreeGrafter"/>
</dbReference>
<dbReference type="Gene3D" id="3.40.50.1380">
    <property type="entry name" value="Methylglyoxal synthase-like domain"/>
    <property type="match status" value="1"/>
</dbReference>
<proteinExistence type="predicted"/>
<dbReference type="PANTHER" id="PTHR11692">
    <property type="entry name" value="BIFUNCTIONAL PURINE BIOSYNTHESIS PROTEIN PURH"/>
    <property type="match status" value="1"/>
</dbReference>
<dbReference type="SUPFAM" id="SSF52335">
    <property type="entry name" value="Methylglyoxal synthase-like"/>
    <property type="match status" value="1"/>
</dbReference>
<keyword evidence="2" id="KW-0658">Purine biosynthesis</keyword>
<keyword evidence="4" id="KW-0511">Multifunctional enzyme</keyword>
<sequence>MPQKIAILSVYDKTGLIDFAKELVALNIRILASGGTSKAIAAAGLPVEDVSAITKAPEILGGRVKTLHPAVHGGILARDIPSDEADLAAQAIEKIDIVACNLYPFKETVAKEGVTIPEAVEEIDIGGVTLLRAAAKNHIRVSILSDPKDYAT</sequence>
<keyword evidence="1" id="KW-0808">Transferase</keyword>
<keyword evidence="7" id="KW-1185">Reference proteome</keyword>
<evidence type="ECO:0000256" key="2">
    <source>
        <dbReference type="ARBA" id="ARBA00022755"/>
    </source>
</evidence>
<feature type="non-terminal residue" evidence="6">
    <location>
        <position position="1"/>
    </location>
</feature>
<dbReference type="InterPro" id="IPR011607">
    <property type="entry name" value="MGS-like_dom"/>
</dbReference>
<dbReference type="GO" id="GO:0003937">
    <property type="term" value="F:IMP cyclohydrolase activity"/>
    <property type="evidence" value="ECO:0007669"/>
    <property type="project" value="InterPro"/>
</dbReference>
<gene>
    <name evidence="6" type="primary">ADE17</name>
    <name evidence="6" type="ORF">BGZ80_002778</name>
</gene>
<protein>
    <submittedName>
        <fullName evidence="6">Bifunctional phosphoribosylaminoimidazolecarboxamide formyltransferase/IMP cyclohydrolase</fullName>
    </submittedName>
</protein>
<name>A0A9P6N111_9FUNG</name>
<dbReference type="CDD" id="cd01421">
    <property type="entry name" value="IMPCH"/>
    <property type="match status" value="1"/>
</dbReference>
<evidence type="ECO:0000256" key="4">
    <source>
        <dbReference type="ARBA" id="ARBA00023268"/>
    </source>
</evidence>
<dbReference type="Proteomes" id="UP000703661">
    <property type="component" value="Unassembled WGS sequence"/>
</dbReference>
<dbReference type="AlphaFoldDB" id="A0A9P6N111"/>
<evidence type="ECO:0000313" key="6">
    <source>
        <dbReference type="EMBL" id="KAG0021248.1"/>
    </source>
</evidence>
<evidence type="ECO:0000256" key="3">
    <source>
        <dbReference type="ARBA" id="ARBA00022801"/>
    </source>
</evidence>
<reference evidence="6" key="1">
    <citation type="journal article" date="2020" name="Fungal Divers.">
        <title>Resolving the Mortierellaceae phylogeny through synthesis of multi-gene phylogenetics and phylogenomics.</title>
        <authorList>
            <person name="Vandepol N."/>
            <person name="Liber J."/>
            <person name="Desiro A."/>
            <person name="Na H."/>
            <person name="Kennedy M."/>
            <person name="Barry K."/>
            <person name="Grigoriev I.V."/>
            <person name="Miller A.N."/>
            <person name="O'Donnell K."/>
            <person name="Stajich J.E."/>
            <person name="Bonito G."/>
        </authorList>
    </citation>
    <scope>NUCLEOTIDE SEQUENCE</scope>
    <source>
        <strain evidence="6">NRRL 2769</strain>
    </source>
</reference>
<dbReference type="InterPro" id="IPR036914">
    <property type="entry name" value="MGS-like_dom_sf"/>
</dbReference>